<feature type="chain" id="PRO_5044690551" evidence="1">
    <location>
        <begin position="24"/>
        <end position="329"/>
    </location>
</feature>
<feature type="signal peptide" evidence="1">
    <location>
        <begin position="1"/>
        <end position="23"/>
    </location>
</feature>
<dbReference type="Proteomes" id="UP000490939">
    <property type="component" value="Unassembled WGS sequence"/>
</dbReference>
<proteinExistence type="predicted"/>
<evidence type="ECO:0000313" key="3">
    <source>
        <dbReference type="EMBL" id="KAE9993727.1"/>
    </source>
</evidence>
<reference evidence="2 4" key="1">
    <citation type="submission" date="2018-12" db="EMBL/GenBank/DDBJ databases">
        <title>Venturia inaequalis Genome Resource.</title>
        <authorList>
            <person name="Lichtner F.J."/>
        </authorList>
    </citation>
    <scope>NUCLEOTIDE SEQUENCE [LARGE SCALE GENOMIC DNA]</scope>
    <source>
        <strain evidence="2 4">120213</strain>
        <strain evidence="3 5">DMI_063113</strain>
    </source>
</reference>
<gene>
    <name evidence="3" type="ORF">EG327_003737</name>
    <name evidence="2" type="ORF">EG328_008269</name>
</gene>
<evidence type="ECO:0000313" key="2">
    <source>
        <dbReference type="EMBL" id="KAE9967349.1"/>
    </source>
</evidence>
<organism evidence="2 4">
    <name type="scientific">Venturia inaequalis</name>
    <name type="common">Apple scab fungus</name>
    <dbReference type="NCBI Taxonomy" id="5025"/>
    <lineage>
        <taxon>Eukaryota</taxon>
        <taxon>Fungi</taxon>
        <taxon>Dikarya</taxon>
        <taxon>Ascomycota</taxon>
        <taxon>Pezizomycotina</taxon>
        <taxon>Dothideomycetes</taxon>
        <taxon>Pleosporomycetidae</taxon>
        <taxon>Venturiales</taxon>
        <taxon>Venturiaceae</taxon>
        <taxon>Venturia</taxon>
    </lineage>
</organism>
<evidence type="ECO:0000256" key="1">
    <source>
        <dbReference type="SAM" id="SignalP"/>
    </source>
</evidence>
<evidence type="ECO:0000313" key="4">
    <source>
        <dbReference type="Proteomes" id="UP000447873"/>
    </source>
</evidence>
<keyword evidence="1" id="KW-0732">Signal</keyword>
<dbReference type="Proteomes" id="UP000447873">
    <property type="component" value="Unassembled WGS sequence"/>
</dbReference>
<dbReference type="EMBL" id="WNWR01000023">
    <property type="protein sequence ID" value="KAE9993727.1"/>
    <property type="molecule type" value="Genomic_DNA"/>
</dbReference>
<dbReference type="EMBL" id="WNWS01000462">
    <property type="protein sequence ID" value="KAE9967349.1"/>
    <property type="molecule type" value="Genomic_DNA"/>
</dbReference>
<protein>
    <submittedName>
        <fullName evidence="2">Uncharacterized protein</fullName>
    </submittedName>
</protein>
<keyword evidence="5" id="KW-1185">Reference proteome</keyword>
<name>A0A8H3UC08_VENIN</name>
<accession>A0A8H3UC08</accession>
<dbReference type="AlphaFoldDB" id="A0A8H3UC08"/>
<comment type="caution">
    <text evidence="2">The sequence shown here is derived from an EMBL/GenBank/DDBJ whole genome shotgun (WGS) entry which is preliminary data.</text>
</comment>
<evidence type="ECO:0000313" key="5">
    <source>
        <dbReference type="Proteomes" id="UP000490939"/>
    </source>
</evidence>
<sequence length="329" mass="36353">MKLYGPSKLSLPLAGLLLGSSTANVLYNGPYKTVTATATVTQTSFTTAYTKAPAPTSGPGITAEDKTSQVYTESNKDYLLTVHYGYNKGIDKQRFQISGRICPGRSGSFELEEMLQKLGARTTPVEEGAEPGEVRLWDYRISGSADSDFDWSLLGPVIREASGCKLPLQLPEEPHTVVKEQWRKQTENAVIIVDHDGVHDQNITIKGKFIHGEKYRDGVGMQEAMERRGIYVLGLAKSMVNTEYSLTATAPPNFPYADLEQAVCEGGGCGWAPEGTGPWPMPHSEEGRRDYLRWQDMFNYEHMVDEDQWIPGEAVTLVDCTTSSDPNCR</sequence>
<dbReference type="OrthoDB" id="10467837at2759"/>